<dbReference type="AlphaFoldDB" id="A0A8J2L162"/>
<organism evidence="2 3">
    <name type="scientific">Allacma fusca</name>
    <dbReference type="NCBI Taxonomy" id="39272"/>
    <lineage>
        <taxon>Eukaryota</taxon>
        <taxon>Metazoa</taxon>
        <taxon>Ecdysozoa</taxon>
        <taxon>Arthropoda</taxon>
        <taxon>Hexapoda</taxon>
        <taxon>Collembola</taxon>
        <taxon>Symphypleona</taxon>
        <taxon>Sminthuridae</taxon>
        <taxon>Allacma</taxon>
    </lineage>
</organism>
<sequence length="224" mass="25345">MTAVDGQNKPTDSPKIFIELKMTARCLFGAPDPAQNEQLVAKVHDTKRWGFERKWNFSIQNESQLAPNPPSESFYRWDESFENDYMAKCDSNRCLISKGRGDPTRVTLLSAPIILEELPEITEDSPGSLGMDVTDSKALPALPEFSSDRRNNPASVGKVTSRNPFTPSPSNSRSSRSSPNYERENSRSPPGDFLIFPSLKQRCITDYMKIKKIPPRMKKIRCRE</sequence>
<evidence type="ECO:0000256" key="1">
    <source>
        <dbReference type="SAM" id="MobiDB-lite"/>
    </source>
</evidence>
<dbReference type="EMBL" id="CAJVCH010301585">
    <property type="protein sequence ID" value="CAG7785703.1"/>
    <property type="molecule type" value="Genomic_DNA"/>
</dbReference>
<gene>
    <name evidence="2" type="ORF">AFUS01_LOCUS24313</name>
</gene>
<feature type="region of interest" description="Disordered" evidence="1">
    <location>
        <begin position="141"/>
        <end position="194"/>
    </location>
</feature>
<keyword evidence="3" id="KW-1185">Reference proteome</keyword>
<reference evidence="2" key="1">
    <citation type="submission" date="2021-06" db="EMBL/GenBank/DDBJ databases">
        <authorList>
            <person name="Hodson N. C."/>
            <person name="Mongue J. A."/>
            <person name="Jaron S. K."/>
        </authorList>
    </citation>
    <scope>NUCLEOTIDE SEQUENCE</scope>
</reference>
<name>A0A8J2L162_9HEXA</name>
<protein>
    <submittedName>
        <fullName evidence="2">Uncharacterized protein</fullName>
    </submittedName>
</protein>
<evidence type="ECO:0000313" key="2">
    <source>
        <dbReference type="EMBL" id="CAG7785703.1"/>
    </source>
</evidence>
<dbReference type="OrthoDB" id="10671334at2759"/>
<comment type="caution">
    <text evidence="2">The sequence shown here is derived from an EMBL/GenBank/DDBJ whole genome shotgun (WGS) entry which is preliminary data.</text>
</comment>
<evidence type="ECO:0000313" key="3">
    <source>
        <dbReference type="Proteomes" id="UP000708208"/>
    </source>
</evidence>
<dbReference type="Proteomes" id="UP000708208">
    <property type="component" value="Unassembled WGS sequence"/>
</dbReference>
<accession>A0A8J2L162</accession>
<feature type="compositionally biased region" description="Low complexity" evidence="1">
    <location>
        <begin position="161"/>
        <end position="180"/>
    </location>
</feature>
<proteinExistence type="predicted"/>